<dbReference type="EMBL" id="BACD03000014">
    <property type="protein sequence ID" value="GAO48330.1"/>
    <property type="molecule type" value="Genomic_DNA"/>
</dbReference>
<organism evidence="2 3">
    <name type="scientific">Saitoella complicata (strain BCRC 22490 / CBS 7301 / JCM 7358 / NBRC 10748 / NRRL Y-17804)</name>
    <dbReference type="NCBI Taxonomy" id="698492"/>
    <lineage>
        <taxon>Eukaryota</taxon>
        <taxon>Fungi</taxon>
        <taxon>Dikarya</taxon>
        <taxon>Ascomycota</taxon>
        <taxon>Taphrinomycotina</taxon>
        <taxon>Taphrinomycotina incertae sedis</taxon>
        <taxon>Saitoella</taxon>
    </lineage>
</organism>
<name>A0A0E9NFZ6_SAICN</name>
<keyword evidence="3" id="KW-1185">Reference proteome</keyword>
<evidence type="ECO:0000313" key="3">
    <source>
        <dbReference type="Proteomes" id="UP000033140"/>
    </source>
</evidence>
<comment type="caution">
    <text evidence="2">The sequence shown here is derived from an EMBL/GenBank/DDBJ whole genome shotgun (WGS) entry which is preliminary data.</text>
</comment>
<protein>
    <submittedName>
        <fullName evidence="2">Uncharacterized protein</fullName>
    </submittedName>
</protein>
<sequence length="207" mass="24113">MPFNCFLRAFGVKLHFKVNKKVKTSFSSRSSFLLPHLEVFDSVTSSTLTEDTTDQVKRKVVTEEVCEVRVSEETLCSETRSHSSLRVSWVEETKLPHQIQQHTRATTRRHKKKPPVVAASSMPKPTSCPRWDHFARRNTARAFQKSVAGLLTRSEEPLERVDYSDGRPLSHEYIIKYISPLSRWCSWMEPPNIDRIYEAIYRDRVRC</sequence>
<feature type="region of interest" description="Disordered" evidence="1">
    <location>
        <begin position="98"/>
        <end position="129"/>
    </location>
</feature>
<reference evidence="2 3" key="2">
    <citation type="journal article" date="2014" name="J. Gen. Appl. Microbiol.">
        <title>The early diverging ascomycetous budding yeast Saitoella complicata has three histone deacetylases belonging to the Clr6, Hos2, and Rpd3 lineages.</title>
        <authorList>
            <person name="Nishida H."/>
            <person name="Matsumoto T."/>
            <person name="Kondo S."/>
            <person name="Hamamoto M."/>
            <person name="Yoshikawa H."/>
        </authorList>
    </citation>
    <scope>NUCLEOTIDE SEQUENCE [LARGE SCALE GENOMIC DNA]</scope>
    <source>
        <strain evidence="2 3">NRRL Y-17804</strain>
    </source>
</reference>
<dbReference type="RefSeq" id="XP_019021951.1">
    <property type="nucleotide sequence ID" value="XM_019167015.1"/>
</dbReference>
<evidence type="ECO:0000256" key="1">
    <source>
        <dbReference type="SAM" id="MobiDB-lite"/>
    </source>
</evidence>
<accession>A0A0E9NFZ6</accession>
<proteinExistence type="predicted"/>
<feature type="compositionally biased region" description="Basic residues" evidence="1">
    <location>
        <begin position="105"/>
        <end position="114"/>
    </location>
</feature>
<gene>
    <name evidence="2" type="ORF">G7K_2504-t1</name>
</gene>
<reference evidence="2 3" key="3">
    <citation type="journal article" date="2015" name="Genome Announc.">
        <title>Draft Genome Sequence of the Archiascomycetous Yeast Saitoella complicata.</title>
        <authorList>
            <person name="Yamauchi K."/>
            <person name="Kondo S."/>
            <person name="Hamamoto M."/>
            <person name="Takahashi Y."/>
            <person name="Ogura Y."/>
            <person name="Hayashi T."/>
            <person name="Nishida H."/>
        </authorList>
    </citation>
    <scope>NUCLEOTIDE SEQUENCE [LARGE SCALE GENOMIC DNA]</scope>
    <source>
        <strain evidence="2 3">NRRL Y-17804</strain>
    </source>
</reference>
<evidence type="ECO:0000313" key="2">
    <source>
        <dbReference type="EMBL" id="GAO48330.1"/>
    </source>
</evidence>
<reference evidence="2 3" key="1">
    <citation type="journal article" date="2011" name="J. Gen. Appl. Microbiol.">
        <title>Draft genome sequencing of the enigmatic yeast Saitoella complicata.</title>
        <authorList>
            <person name="Nishida H."/>
            <person name="Hamamoto M."/>
            <person name="Sugiyama J."/>
        </authorList>
    </citation>
    <scope>NUCLEOTIDE SEQUENCE [LARGE SCALE GENOMIC DNA]</scope>
    <source>
        <strain evidence="2 3">NRRL Y-17804</strain>
    </source>
</reference>
<dbReference type="Proteomes" id="UP000033140">
    <property type="component" value="Unassembled WGS sequence"/>
</dbReference>
<dbReference type="AlphaFoldDB" id="A0A0E9NFZ6"/>